<dbReference type="EMBL" id="LASD01000001">
    <property type="protein sequence ID" value="KKL44004.1"/>
    <property type="molecule type" value="Genomic_DNA"/>
</dbReference>
<gene>
    <name evidence="5" type="ORF">WR31_02075</name>
</gene>
<accession>A0ABD4B3N0</accession>
<organism evidence="5 6">
    <name type="scientific">Burkholderia contaminans LMG 23361</name>
    <dbReference type="NCBI Taxonomy" id="1334628"/>
    <lineage>
        <taxon>Bacteria</taxon>
        <taxon>Pseudomonadati</taxon>
        <taxon>Pseudomonadota</taxon>
        <taxon>Betaproteobacteria</taxon>
        <taxon>Burkholderiales</taxon>
        <taxon>Burkholderiaceae</taxon>
        <taxon>Burkholderia</taxon>
        <taxon>Burkholderia cepacia complex</taxon>
    </lineage>
</organism>
<reference evidence="5 6" key="1">
    <citation type="submission" date="2015-03" db="EMBL/GenBank/DDBJ databases">
        <title>Draft genome sequences of the Burkholderia contaminans strains LMG 23361 and FFH2055 and Burkholderia cenocepacia K56-2.</title>
        <authorList>
            <person name="Bloodworth R.A."/>
            <person name="Selin C."/>
            <person name="Lopez De Volder M.A."/>
            <person name="Degrossi J."/>
            <person name="Drevinek P."/>
            <person name="Galanternik L."/>
            <person name="Cardona S.T."/>
        </authorList>
    </citation>
    <scope>NUCLEOTIDE SEQUENCE [LARGE SCALE GENOMIC DNA]</scope>
    <source>
        <strain evidence="5 6">LMG 23361</strain>
    </source>
</reference>
<proteinExistence type="predicted"/>
<sequence length="130" mass="14143">MTTQPCPFCSLSKERVLGQNAHALWIRDGFPVSPGHSLIIPKRHVGSFFETSLQERAALLELLDQAHAAAGAEFHPDGFNVGINDGAAAGQTVPHLHIHLIPRFGGDQSDPRGGVRWVIPAKADYWSSRD</sequence>
<dbReference type="PRINTS" id="PR00332">
    <property type="entry name" value="HISTRIAD"/>
</dbReference>
<dbReference type="InterPro" id="IPR036265">
    <property type="entry name" value="HIT-like_sf"/>
</dbReference>
<dbReference type="PANTHER" id="PTHR42997">
    <property type="entry name" value="HIT FAMILY HYDROLASE"/>
    <property type="match status" value="1"/>
</dbReference>
<evidence type="ECO:0000313" key="6">
    <source>
        <dbReference type="Proteomes" id="UP000034400"/>
    </source>
</evidence>
<dbReference type="PROSITE" id="PS00892">
    <property type="entry name" value="HIT_1"/>
    <property type="match status" value="1"/>
</dbReference>
<feature type="short sequence motif" description="Histidine triad motif" evidence="2 3">
    <location>
        <begin position="95"/>
        <end position="99"/>
    </location>
</feature>
<dbReference type="InterPro" id="IPR011146">
    <property type="entry name" value="HIT-like"/>
</dbReference>
<dbReference type="Pfam" id="PF01230">
    <property type="entry name" value="HIT"/>
    <property type="match status" value="1"/>
</dbReference>
<dbReference type="Proteomes" id="UP000034400">
    <property type="component" value="Unassembled WGS sequence"/>
</dbReference>
<dbReference type="InterPro" id="IPR052908">
    <property type="entry name" value="AP-4-A_phosphorylase"/>
</dbReference>
<dbReference type="InterPro" id="IPR001310">
    <property type="entry name" value="Histidine_triad_HIT"/>
</dbReference>
<evidence type="ECO:0000259" key="4">
    <source>
        <dbReference type="PROSITE" id="PS51084"/>
    </source>
</evidence>
<feature type="active site" description="Tele-AMP-histidine intermediate" evidence="1">
    <location>
        <position position="97"/>
    </location>
</feature>
<dbReference type="SUPFAM" id="SSF54197">
    <property type="entry name" value="HIT-like"/>
    <property type="match status" value="1"/>
</dbReference>
<comment type="caution">
    <text evidence="5">The sequence shown here is derived from an EMBL/GenBank/DDBJ whole genome shotgun (WGS) entry which is preliminary data.</text>
</comment>
<evidence type="ECO:0000256" key="1">
    <source>
        <dbReference type="PIRSR" id="PIRSR601310-1"/>
    </source>
</evidence>
<protein>
    <submittedName>
        <fullName evidence="5">HIT family hydrolase</fullName>
    </submittedName>
</protein>
<dbReference type="PANTHER" id="PTHR42997:SF1">
    <property type="entry name" value="AP-4-A PHOSPHORYLASE"/>
    <property type="match status" value="1"/>
</dbReference>
<dbReference type="AlphaFoldDB" id="A0ABD4B3N0"/>
<dbReference type="Gene3D" id="3.30.428.10">
    <property type="entry name" value="HIT-like"/>
    <property type="match status" value="1"/>
</dbReference>
<dbReference type="InterPro" id="IPR019808">
    <property type="entry name" value="Histidine_triad_CS"/>
</dbReference>
<dbReference type="RefSeq" id="WP_046543553.1">
    <property type="nucleotide sequence ID" value="NZ_LASD01000001.1"/>
</dbReference>
<evidence type="ECO:0000256" key="2">
    <source>
        <dbReference type="PIRSR" id="PIRSR601310-3"/>
    </source>
</evidence>
<name>A0ABD4B3N0_9BURK</name>
<dbReference type="GO" id="GO:0016787">
    <property type="term" value="F:hydrolase activity"/>
    <property type="evidence" value="ECO:0007669"/>
    <property type="project" value="UniProtKB-KW"/>
</dbReference>
<feature type="domain" description="HIT" evidence="4">
    <location>
        <begin position="4"/>
        <end position="110"/>
    </location>
</feature>
<keyword evidence="5" id="KW-0378">Hydrolase</keyword>
<evidence type="ECO:0000256" key="3">
    <source>
        <dbReference type="PROSITE-ProRule" id="PRU00464"/>
    </source>
</evidence>
<dbReference type="PROSITE" id="PS51084">
    <property type="entry name" value="HIT_2"/>
    <property type="match status" value="1"/>
</dbReference>
<evidence type="ECO:0000313" key="5">
    <source>
        <dbReference type="EMBL" id="KKL44004.1"/>
    </source>
</evidence>